<feature type="region of interest" description="Disordered" evidence="1">
    <location>
        <begin position="419"/>
        <end position="438"/>
    </location>
</feature>
<evidence type="ECO:0000313" key="2">
    <source>
        <dbReference type="EMBL" id="KAK0444174.1"/>
    </source>
</evidence>
<reference evidence="2" key="1">
    <citation type="submission" date="2023-06" db="EMBL/GenBank/DDBJ databases">
        <authorList>
            <consortium name="Lawrence Berkeley National Laboratory"/>
            <person name="Ahrendt S."/>
            <person name="Sahu N."/>
            <person name="Indic B."/>
            <person name="Wong-Bajracharya J."/>
            <person name="Merenyi Z."/>
            <person name="Ke H.-M."/>
            <person name="Monk M."/>
            <person name="Kocsube S."/>
            <person name="Drula E."/>
            <person name="Lipzen A."/>
            <person name="Balint B."/>
            <person name="Henrissat B."/>
            <person name="Andreopoulos B."/>
            <person name="Martin F.M."/>
            <person name="Harder C.B."/>
            <person name="Rigling D."/>
            <person name="Ford K.L."/>
            <person name="Foster G.D."/>
            <person name="Pangilinan J."/>
            <person name="Papanicolaou A."/>
            <person name="Barry K."/>
            <person name="LaButti K."/>
            <person name="Viragh M."/>
            <person name="Koriabine M."/>
            <person name="Yan M."/>
            <person name="Riley R."/>
            <person name="Champramary S."/>
            <person name="Plett K.L."/>
            <person name="Tsai I.J."/>
            <person name="Slot J."/>
            <person name="Sipos G."/>
            <person name="Plett J."/>
            <person name="Nagy L.G."/>
            <person name="Grigoriev I.V."/>
        </authorList>
    </citation>
    <scope>NUCLEOTIDE SEQUENCE</scope>
    <source>
        <strain evidence="2">FPL87.14</strain>
    </source>
</reference>
<dbReference type="EMBL" id="JAUEPT010000020">
    <property type="protein sequence ID" value="KAK0444174.1"/>
    <property type="molecule type" value="Genomic_DNA"/>
</dbReference>
<accession>A0AA39JMQ7</accession>
<feature type="region of interest" description="Disordered" evidence="1">
    <location>
        <begin position="272"/>
        <end position="380"/>
    </location>
</feature>
<feature type="compositionally biased region" description="Basic residues" evidence="1">
    <location>
        <begin position="313"/>
        <end position="326"/>
    </location>
</feature>
<sequence>MKGWAKGEWRTFLDQKVMPYNDKKVIGVKKANEYATTTVVNEYFIRFFWALPLYQDPHSDDPPFVNDAELTEEQLAVKVAIIKQMSSAIPKWLDYHASKTSFLSRLSGVEGPRQRSLTAKQLFGKDNEDINRRFEASWTSRGGEFKDPEEFSKLLEETQKMWVRRAAKATEEIKKGKDSSYIEPTLLPPEEAQRVIDTLATYFGPLLEGGQVNVISLHEGIDKSPVPVSFDEGGGEKYKLWLAALGEWGMSCYTPDEQKARALPGVGVPSAPPRFLIPDPPWRLQNPVSGSASEPAEQGAASEDESDTESKTDKKKKRKKKAKGQKRGRETSRAEVEPEERRSKRKKGLTEGAETVVDASIEDTAPEKEVPQPRPPMRGNVVPPLHRLSLEDTNRIDLALLAGGVAPGTFILNCGPNDHPNPFGHVDPPQGPAQPDVERLQPEHLKPPRSAYMKPEIWPEWFTAA</sequence>
<organism evidence="2 3">
    <name type="scientific">Armillaria borealis</name>
    <dbReference type="NCBI Taxonomy" id="47425"/>
    <lineage>
        <taxon>Eukaryota</taxon>
        <taxon>Fungi</taxon>
        <taxon>Dikarya</taxon>
        <taxon>Basidiomycota</taxon>
        <taxon>Agaricomycotina</taxon>
        <taxon>Agaricomycetes</taxon>
        <taxon>Agaricomycetidae</taxon>
        <taxon>Agaricales</taxon>
        <taxon>Marasmiineae</taxon>
        <taxon>Physalacriaceae</taxon>
        <taxon>Armillaria</taxon>
    </lineage>
</organism>
<evidence type="ECO:0000256" key="1">
    <source>
        <dbReference type="SAM" id="MobiDB-lite"/>
    </source>
</evidence>
<gene>
    <name evidence="2" type="ORF">EV421DRAFT_1903282</name>
</gene>
<comment type="caution">
    <text evidence="2">The sequence shown here is derived from an EMBL/GenBank/DDBJ whole genome shotgun (WGS) entry which is preliminary data.</text>
</comment>
<name>A0AA39JMQ7_9AGAR</name>
<feature type="compositionally biased region" description="Basic and acidic residues" evidence="1">
    <location>
        <begin position="327"/>
        <end position="342"/>
    </location>
</feature>
<keyword evidence="3" id="KW-1185">Reference proteome</keyword>
<protein>
    <submittedName>
        <fullName evidence="2">Uncharacterized protein</fullName>
    </submittedName>
</protein>
<dbReference type="AlphaFoldDB" id="A0AA39JMQ7"/>
<evidence type="ECO:0000313" key="3">
    <source>
        <dbReference type="Proteomes" id="UP001175226"/>
    </source>
</evidence>
<proteinExistence type="predicted"/>
<dbReference type="Proteomes" id="UP001175226">
    <property type="component" value="Unassembled WGS sequence"/>
</dbReference>